<comment type="caution">
    <text evidence="3">The sequence shown here is derived from an EMBL/GenBank/DDBJ whole genome shotgun (WGS) entry which is preliminary data.</text>
</comment>
<dbReference type="PANTHER" id="PTHR36223:SF1">
    <property type="entry name" value="TRANSCRIPTION ELONGATION FACTOR EAF N-TERMINAL DOMAIN-CONTAINING PROTEIN"/>
    <property type="match status" value="1"/>
</dbReference>
<dbReference type="AlphaFoldDB" id="A0A1C7LRQ2"/>
<dbReference type="Pfam" id="PF25534">
    <property type="entry name" value="DUF7918"/>
    <property type="match status" value="1"/>
</dbReference>
<evidence type="ECO:0000313" key="3">
    <source>
        <dbReference type="EMBL" id="OBZ67481.1"/>
    </source>
</evidence>
<evidence type="ECO:0000256" key="1">
    <source>
        <dbReference type="SAM" id="MobiDB-lite"/>
    </source>
</evidence>
<dbReference type="STRING" id="5627.A0A1C7LRQ2"/>
<proteinExistence type="predicted"/>
<sequence>MEARVTVTAGRLGGEDSEHIGLIELKLRRVVKVGESEHTGGGNVHGLDIGLVHESSKKAGAHCIRLGEAKVHKVKRIRTRTLDKQPYATFIFRFRSKEMLQAQGIMPRSVEQVIDLDQGKSTTRGRDSPVEDTIRHNKQPRRTTPDDAVAGLSSAVEEDDLKPRTIKDEDDDEGDEDFAVLKSQFDLMQKSMMAFKAKMDRAEAKHRRSSGSKMPLKREASPIRLGSSASGGVIDLTDD</sequence>
<evidence type="ECO:0000313" key="4">
    <source>
        <dbReference type="Proteomes" id="UP000092993"/>
    </source>
</evidence>
<dbReference type="InterPro" id="IPR057678">
    <property type="entry name" value="DUF7918"/>
</dbReference>
<reference evidence="3 4" key="1">
    <citation type="submission" date="2016-03" db="EMBL/GenBank/DDBJ databases">
        <title>Whole genome sequencing of Grifola frondosa 9006-11.</title>
        <authorList>
            <person name="Min B."/>
            <person name="Park H."/>
            <person name="Kim J.-G."/>
            <person name="Cho H."/>
            <person name="Oh Y.-L."/>
            <person name="Kong W.-S."/>
            <person name="Choi I.-G."/>
        </authorList>
    </citation>
    <scope>NUCLEOTIDE SEQUENCE [LARGE SCALE GENOMIC DNA]</scope>
    <source>
        <strain evidence="3 4">9006-11</strain>
    </source>
</reference>
<gene>
    <name evidence="3" type="ORF">A0H81_12562</name>
</gene>
<feature type="compositionally biased region" description="Basic and acidic residues" evidence="1">
    <location>
        <begin position="124"/>
        <end position="135"/>
    </location>
</feature>
<protein>
    <recommendedName>
        <fullName evidence="2">DUF7918 domain-containing protein</fullName>
    </recommendedName>
</protein>
<dbReference type="PANTHER" id="PTHR36223">
    <property type="entry name" value="BETA-LACTAMASE-TYPE TRANSPEPTIDASE FOLD DOMAIN CONTAINING PROTEIN"/>
    <property type="match status" value="1"/>
</dbReference>
<dbReference type="OMA" id="FATFIFR"/>
<name>A0A1C7LRQ2_GRIFR</name>
<evidence type="ECO:0000259" key="2">
    <source>
        <dbReference type="Pfam" id="PF25534"/>
    </source>
</evidence>
<organism evidence="3 4">
    <name type="scientific">Grifola frondosa</name>
    <name type="common">Maitake</name>
    <name type="synonym">Polyporus frondosus</name>
    <dbReference type="NCBI Taxonomy" id="5627"/>
    <lineage>
        <taxon>Eukaryota</taxon>
        <taxon>Fungi</taxon>
        <taxon>Dikarya</taxon>
        <taxon>Basidiomycota</taxon>
        <taxon>Agaricomycotina</taxon>
        <taxon>Agaricomycetes</taxon>
        <taxon>Polyporales</taxon>
        <taxon>Grifolaceae</taxon>
        <taxon>Grifola</taxon>
    </lineage>
</organism>
<feature type="region of interest" description="Disordered" evidence="1">
    <location>
        <begin position="113"/>
        <end position="175"/>
    </location>
</feature>
<feature type="domain" description="DUF7918" evidence="2">
    <location>
        <begin position="15"/>
        <end position="109"/>
    </location>
</feature>
<dbReference type="OrthoDB" id="3364132at2759"/>
<accession>A0A1C7LRQ2</accession>
<dbReference type="Proteomes" id="UP000092993">
    <property type="component" value="Unassembled WGS sequence"/>
</dbReference>
<keyword evidence="4" id="KW-1185">Reference proteome</keyword>
<feature type="region of interest" description="Disordered" evidence="1">
    <location>
        <begin position="198"/>
        <end position="239"/>
    </location>
</feature>
<dbReference type="EMBL" id="LUGG01000024">
    <property type="protein sequence ID" value="OBZ67481.1"/>
    <property type="molecule type" value="Genomic_DNA"/>
</dbReference>